<evidence type="ECO:0000313" key="2">
    <source>
        <dbReference type="EMBL" id="KXJ87978.1"/>
    </source>
</evidence>
<feature type="region of interest" description="Disordered" evidence="1">
    <location>
        <begin position="1"/>
        <end position="91"/>
    </location>
</feature>
<dbReference type="InParanoid" id="A0A136ISZ9"/>
<keyword evidence="3" id="KW-1185">Reference proteome</keyword>
<feature type="compositionally biased region" description="Low complexity" evidence="1">
    <location>
        <begin position="79"/>
        <end position="91"/>
    </location>
</feature>
<feature type="compositionally biased region" description="Basic and acidic residues" evidence="1">
    <location>
        <begin position="49"/>
        <end position="66"/>
    </location>
</feature>
<dbReference type="AlphaFoldDB" id="A0A136ISZ9"/>
<reference evidence="3" key="1">
    <citation type="submission" date="2016-02" db="EMBL/GenBank/DDBJ databases">
        <title>Draft genome sequence of Microdochium bolleyi, a fungal endophyte of beachgrass.</title>
        <authorList>
            <consortium name="DOE Joint Genome Institute"/>
            <person name="David A.S."/>
            <person name="May G."/>
            <person name="Haridas S."/>
            <person name="Lim J."/>
            <person name="Wang M."/>
            <person name="Labutti K."/>
            <person name="Lipzen A."/>
            <person name="Barry K."/>
            <person name="Grigoriev I.V."/>
        </authorList>
    </citation>
    <scope>NUCLEOTIDE SEQUENCE [LARGE SCALE GENOMIC DNA]</scope>
    <source>
        <strain evidence="3">J235TASD1</strain>
    </source>
</reference>
<organism evidence="2 3">
    <name type="scientific">Microdochium bolleyi</name>
    <dbReference type="NCBI Taxonomy" id="196109"/>
    <lineage>
        <taxon>Eukaryota</taxon>
        <taxon>Fungi</taxon>
        <taxon>Dikarya</taxon>
        <taxon>Ascomycota</taxon>
        <taxon>Pezizomycotina</taxon>
        <taxon>Sordariomycetes</taxon>
        <taxon>Xylariomycetidae</taxon>
        <taxon>Xylariales</taxon>
        <taxon>Microdochiaceae</taxon>
        <taxon>Microdochium</taxon>
    </lineage>
</organism>
<gene>
    <name evidence="2" type="ORF">Micbo1qcDRAFT_167086</name>
</gene>
<feature type="non-terminal residue" evidence="2">
    <location>
        <position position="91"/>
    </location>
</feature>
<evidence type="ECO:0000313" key="3">
    <source>
        <dbReference type="Proteomes" id="UP000070501"/>
    </source>
</evidence>
<proteinExistence type="predicted"/>
<dbReference type="EMBL" id="KQ964260">
    <property type="protein sequence ID" value="KXJ87978.1"/>
    <property type="molecule type" value="Genomic_DNA"/>
</dbReference>
<dbReference type="Proteomes" id="UP000070501">
    <property type="component" value="Unassembled WGS sequence"/>
</dbReference>
<name>A0A136ISZ9_9PEZI</name>
<evidence type="ECO:0000256" key="1">
    <source>
        <dbReference type="SAM" id="MobiDB-lite"/>
    </source>
</evidence>
<protein>
    <submittedName>
        <fullName evidence="2">Uncharacterized protein</fullName>
    </submittedName>
</protein>
<accession>A0A136ISZ9</accession>
<sequence length="91" mass="9856">MRLTALHAWLDSLPPPSRPISPHSSAKLDGNHTHGKKRPHGLASPPMSTDRDLSPPKRRRQDEEATPRPTRSLRLTNTAASVSMSSASSAS</sequence>